<dbReference type="Pfam" id="PF07553">
    <property type="entry name" value="Lipoprotein_Ltp"/>
    <property type="match status" value="2"/>
</dbReference>
<evidence type="ECO:0000259" key="1">
    <source>
        <dbReference type="Pfam" id="PF07553"/>
    </source>
</evidence>
<dbReference type="InterPro" id="IPR011434">
    <property type="entry name" value="Ltp-like_HTH"/>
</dbReference>
<evidence type="ECO:0000313" key="2">
    <source>
        <dbReference type="EMBL" id="MDP4545905.1"/>
    </source>
</evidence>
<organism evidence="2 3">
    <name type="scientific">Psychrobacter faecalis</name>
    <dbReference type="NCBI Taxonomy" id="180588"/>
    <lineage>
        <taxon>Bacteria</taxon>
        <taxon>Pseudomonadati</taxon>
        <taxon>Pseudomonadota</taxon>
        <taxon>Gammaproteobacteria</taxon>
        <taxon>Moraxellales</taxon>
        <taxon>Moraxellaceae</taxon>
        <taxon>Psychrobacter</taxon>
    </lineage>
</organism>
<dbReference type="RefSeq" id="WP_198328394.1">
    <property type="nucleotide sequence ID" value="NZ_CAJGZG010000011.1"/>
</dbReference>
<dbReference type="EMBL" id="JAVAJI010000028">
    <property type="protein sequence ID" value="MDP4545905.1"/>
    <property type="molecule type" value="Genomic_DNA"/>
</dbReference>
<proteinExistence type="predicted"/>
<reference evidence="2 3" key="1">
    <citation type="submission" date="2023-08" db="EMBL/GenBank/DDBJ databases">
        <authorList>
            <person name="Kumar R."/>
        </authorList>
    </citation>
    <scope>NUCLEOTIDE SEQUENCE [LARGE SCALE GENOMIC DNA]</scope>
    <source>
        <strain evidence="2 3">LUR13</strain>
    </source>
</reference>
<evidence type="ECO:0000313" key="3">
    <source>
        <dbReference type="Proteomes" id="UP001228171"/>
    </source>
</evidence>
<dbReference type="Gene3D" id="1.10.10.10">
    <property type="entry name" value="Winged helix-like DNA-binding domain superfamily/Winged helix DNA-binding domain"/>
    <property type="match status" value="2"/>
</dbReference>
<dbReference type="Proteomes" id="UP001228171">
    <property type="component" value="Unassembled WGS sequence"/>
</dbReference>
<sequence length="160" mass="17190">MKKIIKWIIIIVVALFIIGLIFGSDDAEKTVAQTTTSADVAEPMISETEVVAEDNGMTNQQKNAVRSAKNYISFQGFSRDGLINQLSSDAGDGYNIDDATIAVDSMDIDYNEQAGRSAENYLSFTGFSCEGLVTQLSSSAGDKYTKEQAEYGAKLAGACD</sequence>
<comment type="caution">
    <text evidence="2">The sequence shown here is derived from an EMBL/GenBank/DDBJ whole genome shotgun (WGS) entry which is preliminary data.</text>
</comment>
<keyword evidence="2" id="KW-0449">Lipoprotein</keyword>
<accession>A0ABT9HJE4</accession>
<gene>
    <name evidence="2" type="ORF">Q8P09_12545</name>
</gene>
<feature type="domain" description="Putative host cell surface-exposed lipoprotein Ltp-like HTH region" evidence="1">
    <location>
        <begin position="61"/>
        <end position="105"/>
    </location>
</feature>
<keyword evidence="3" id="KW-1185">Reference proteome</keyword>
<dbReference type="GeneID" id="84652905"/>
<feature type="domain" description="Putative host cell surface-exposed lipoprotein Ltp-like HTH region" evidence="1">
    <location>
        <begin position="109"/>
        <end position="152"/>
    </location>
</feature>
<dbReference type="InterPro" id="IPR036388">
    <property type="entry name" value="WH-like_DNA-bd_sf"/>
</dbReference>
<protein>
    <submittedName>
        <fullName evidence="2">Ltp family lipoprotein</fullName>
    </submittedName>
</protein>
<name>A0ABT9HJE4_9GAMM</name>